<organism evidence="3 4">
    <name type="scientific">Flavobacterium fragile</name>
    <dbReference type="NCBI Taxonomy" id="2949085"/>
    <lineage>
        <taxon>Bacteria</taxon>
        <taxon>Pseudomonadati</taxon>
        <taxon>Bacteroidota</taxon>
        <taxon>Flavobacteriia</taxon>
        <taxon>Flavobacteriales</taxon>
        <taxon>Flavobacteriaceae</taxon>
        <taxon>Flavobacterium</taxon>
    </lineage>
</organism>
<protein>
    <submittedName>
        <fullName evidence="3">GyrI-like domain-containing protein</fullName>
    </submittedName>
</protein>
<reference evidence="3 4" key="1">
    <citation type="submission" date="2022-05" db="EMBL/GenBank/DDBJ databases">
        <title>Flavobacterium sp., isolated from activated sludge.</title>
        <authorList>
            <person name="Ran Q."/>
        </authorList>
    </citation>
    <scope>NUCLEOTIDE SEQUENCE [LARGE SCALE GENOMIC DNA]</scope>
    <source>
        <strain evidence="3 4">HXWNR69</strain>
    </source>
</reference>
<feature type="region of interest" description="Disordered" evidence="1">
    <location>
        <begin position="318"/>
        <end position="338"/>
    </location>
</feature>
<proteinExistence type="predicted"/>
<keyword evidence="4" id="KW-1185">Reference proteome</keyword>
<dbReference type="Gene3D" id="3.20.80.10">
    <property type="entry name" value="Regulatory factor, effector binding domain"/>
    <property type="match status" value="1"/>
</dbReference>
<dbReference type="SUPFAM" id="SSF55136">
    <property type="entry name" value="Probable bacterial effector-binding domain"/>
    <property type="match status" value="1"/>
</dbReference>
<evidence type="ECO:0000256" key="1">
    <source>
        <dbReference type="SAM" id="MobiDB-lite"/>
    </source>
</evidence>
<dbReference type="RefSeq" id="WP_250581554.1">
    <property type="nucleotide sequence ID" value="NZ_JAMLJN010000004.1"/>
</dbReference>
<gene>
    <name evidence="3" type="ORF">NAT47_06605</name>
</gene>
<evidence type="ECO:0000259" key="2">
    <source>
        <dbReference type="Pfam" id="PF06445"/>
    </source>
</evidence>
<dbReference type="EMBL" id="JAMLJN010000004">
    <property type="protein sequence ID" value="MCL9770080.1"/>
    <property type="molecule type" value="Genomic_DNA"/>
</dbReference>
<dbReference type="SUPFAM" id="SSF55961">
    <property type="entry name" value="Bet v1-like"/>
    <property type="match status" value="1"/>
</dbReference>
<feature type="domain" description="GyrI-like small molecule binding" evidence="2">
    <location>
        <begin position="182"/>
        <end position="311"/>
    </location>
</feature>
<dbReference type="InterPro" id="IPR011256">
    <property type="entry name" value="Reg_factor_effector_dom_sf"/>
</dbReference>
<dbReference type="Pfam" id="PF06445">
    <property type="entry name" value="GyrI-like"/>
    <property type="match status" value="1"/>
</dbReference>
<evidence type="ECO:0000313" key="3">
    <source>
        <dbReference type="EMBL" id="MCL9770080.1"/>
    </source>
</evidence>
<name>A0ABT0TGH4_9FLAO</name>
<accession>A0ABT0TGH4</accession>
<feature type="compositionally biased region" description="Low complexity" evidence="1">
    <location>
        <begin position="324"/>
        <end position="338"/>
    </location>
</feature>
<evidence type="ECO:0000313" key="4">
    <source>
        <dbReference type="Proteomes" id="UP001203342"/>
    </source>
</evidence>
<sequence>MRILKYILLLLLLFSVAFMVFVATQKGDYKITRSKEIKVSKDIVFSFVSDSTSFQDWSPWKSNATLKNLTLTSNDSLSQLINISGIANKSSMRFQKTKDGVLVTWEIKGSLNFKLKFLSVVQGGVGSVLGKELNNGLQNIDNYLIKELTSYEIKVNGAVTKHMTNYIQQIDTCNTEDFHKVSKKMLQNMMQFVKKNEIVILGLPFITYENINLNKKEIVFAMCVPVEEEILTTPGSEISGGHFDEFLAVKTTLVGDYSHRKEAWSKARAFAKKNKLKEEPSLGKFIEIYKVSLPNERKPSKWVTELYLPVRRIEYAPKSKTDTSNEVTSTSTEVTSKQ</sequence>
<dbReference type="InterPro" id="IPR029442">
    <property type="entry name" value="GyrI-like"/>
</dbReference>
<comment type="caution">
    <text evidence="3">The sequence shown here is derived from an EMBL/GenBank/DDBJ whole genome shotgun (WGS) entry which is preliminary data.</text>
</comment>
<dbReference type="Proteomes" id="UP001203342">
    <property type="component" value="Unassembled WGS sequence"/>
</dbReference>